<evidence type="ECO:0000313" key="1">
    <source>
        <dbReference type="EMBL" id="CDE33655.1"/>
    </source>
</evidence>
<accession>R7H2S1</accession>
<protein>
    <submittedName>
        <fullName evidence="1">Uncharacterized protein</fullName>
    </submittedName>
</protein>
<reference evidence="1" key="1">
    <citation type="submission" date="2012-11" db="EMBL/GenBank/DDBJ databases">
        <title>Dependencies among metagenomic species, viruses, plasmids and units of genetic variation.</title>
        <authorList>
            <person name="Nielsen H.B."/>
            <person name="Almeida M."/>
            <person name="Juncker A.S."/>
            <person name="Rasmussen S."/>
            <person name="Li J."/>
            <person name="Sunagawa S."/>
            <person name="Plichta D."/>
            <person name="Gautier L."/>
            <person name="Le Chatelier E."/>
            <person name="Peletier E."/>
            <person name="Bonde I."/>
            <person name="Nielsen T."/>
            <person name="Manichanh C."/>
            <person name="Arumugam M."/>
            <person name="Batto J."/>
            <person name="Santos M.B.Q.D."/>
            <person name="Blom N."/>
            <person name="Borruel N."/>
            <person name="Burgdorf K.S."/>
            <person name="Boumezbeur F."/>
            <person name="Casellas F."/>
            <person name="Dore J."/>
            <person name="Guarner F."/>
            <person name="Hansen T."/>
            <person name="Hildebrand F."/>
            <person name="Kaas R.S."/>
            <person name="Kennedy S."/>
            <person name="Kristiansen K."/>
            <person name="Kultima J.R."/>
            <person name="Leonard P."/>
            <person name="Levenez F."/>
            <person name="Lund O."/>
            <person name="Moumen B."/>
            <person name="Le Paslier D."/>
            <person name="Pons N."/>
            <person name="Pedersen O."/>
            <person name="Prifti E."/>
            <person name="Qin J."/>
            <person name="Raes J."/>
            <person name="Tap J."/>
            <person name="Tims S."/>
            <person name="Ussery D.W."/>
            <person name="Yamada T."/>
            <person name="MetaHit consortium"/>
            <person name="Renault P."/>
            <person name="Sicheritz-Ponten T."/>
            <person name="Bork P."/>
            <person name="Wang J."/>
            <person name="Brunak S."/>
            <person name="Ehrlich S.D."/>
        </authorList>
    </citation>
    <scope>NUCLEOTIDE SEQUENCE [LARGE SCALE GENOMIC DNA]</scope>
</reference>
<comment type="caution">
    <text evidence="1">The sequence shown here is derived from an EMBL/GenBank/DDBJ whole genome shotgun (WGS) entry which is preliminary data.</text>
</comment>
<gene>
    <name evidence="1" type="ORF">BN741_01690</name>
</gene>
<dbReference type="STRING" id="1263103.BN741_01690"/>
<dbReference type="Proteomes" id="UP000018072">
    <property type="component" value="Unassembled WGS sequence"/>
</dbReference>
<sequence length="147" mass="17146">MIFSLLRKTALPVMVIIFKIHRTWINKRYITASRCPMNRWSIFAARSTRLTAWNASCLLPLLLNVKQHLFLSARHNKWKSCVGNVWLTIPNLPNSGIKTARPYPNCYRLWRLWAFPLHKKLETTASLPCIPSLVGMWTEDLSRTAFH</sequence>
<name>R7H2S1_9BACT</name>
<dbReference type="EMBL" id="CBIT010000194">
    <property type="protein sequence ID" value="CDE33655.1"/>
    <property type="molecule type" value="Genomic_DNA"/>
</dbReference>
<dbReference type="AlphaFoldDB" id="R7H2S1"/>
<evidence type="ECO:0000313" key="2">
    <source>
        <dbReference type="Proteomes" id="UP000018072"/>
    </source>
</evidence>
<proteinExistence type="predicted"/>
<organism evidence="1 2">
    <name type="scientific">Leyella stercorea CAG:629</name>
    <dbReference type="NCBI Taxonomy" id="1263103"/>
    <lineage>
        <taxon>Bacteria</taxon>
        <taxon>Pseudomonadati</taxon>
        <taxon>Bacteroidota</taxon>
        <taxon>Bacteroidia</taxon>
        <taxon>Bacteroidales</taxon>
        <taxon>Prevotellaceae</taxon>
        <taxon>Leyella</taxon>
    </lineage>
</organism>